<feature type="compositionally biased region" description="Polar residues" evidence="1">
    <location>
        <begin position="149"/>
        <end position="168"/>
    </location>
</feature>
<dbReference type="EMBL" id="JAWDGP010001428">
    <property type="protein sequence ID" value="KAK3791845.1"/>
    <property type="molecule type" value="Genomic_DNA"/>
</dbReference>
<feature type="region of interest" description="Disordered" evidence="1">
    <location>
        <begin position="142"/>
        <end position="168"/>
    </location>
</feature>
<keyword evidence="3" id="KW-1185">Reference proteome</keyword>
<comment type="caution">
    <text evidence="2">The sequence shown here is derived from an EMBL/GenBank/DDBJ whole genome shotgun (WGS) entry which is preliminary data.</text>
</comment>
<reference evidence="2" key="1">
    <citation type="journal article" date="2023" name="G3 (Bethesda)">
        <title>A reference genome for the long-term kleptoplast-retaining sea slug Elysia crispata morphotype clarki.</title>
        <authorList>
            <person name="Eastman K.E."/>
            <person name="Pendleton A.L."/>
            <person name="Shaikh M.A."/>
            <person name="Suttiyut T."/>
            <person name="Ogas R."/>
            <person name="Tomko P."/>
            <person name="Gavelis G."/>
            <person name="Widhalm J.R."/>
            <person name="Wisecaver J.H."/>
        </authorList>
    </citation>
    <scope>NUCLEOTIDE SEQUENCE</scope>
    <source>
        <strain evidence="2">ECLA1</strain>
    </source>
</reference>
<evidence type="ECO:0000256" key="1">
    <source>
        <dbReference type="SAM" id="MobiDB-lite"/>
    </source>
</evidence>
<accession>A0AAE1AQI4</accession>
<proteinExistence type="predicted"/>
<dbReference type="AlphaFoldDB" id="A0AAE1AQI4"/>
<organism evidence="2 3">
    <name type="scientific">Elysia crispata</name>
    <name type="common">lettuce slug</name>
    <dbReference type="NCBI Taxonomy" id="231223"/>
    <lineage>
        <taxon>Eukaryota</taxon>
        <taxon>Metazoa</taxon>
        <taxon>Spiralia</taxon>
        <taxon>Lophotrochozoa</taxon>
        <taxon>Mollusca</taxon>
        <taxon>Gastropoda</taxon>
        <taxon>Heterobranchia</taxon>
        <taxon>Euthyneura</taxon>
        <taxon>Panpulmonata</taxon>
        <taxon>Sacoglossa</taxon>
        <taxon>Placobranchoidea</taxon>
        <taxon>Plakobranchidae</taxon>
        <taxon>Elysia</taxon>
    </lineage>
</organism>
<protein>
    <submittedName>
        <fullName evidence="2">Uncharacterized protein</fullName>
    </submittedName>
</protein>
<feature type="region of interest" description="Disordered" evidence="1">
    <location>
        <begin position="78"/>
        <end position="117"/>
    </location>
</feature>
<dbReference type="Proteomes" id="UP001283361">
    <property type="component" value="Unassembled WGS sequence"/>
</dbReference>
<sequence>MDRESNRMGNMDIFSTGMGRSLVSKQYLNSEGGIRGSDSKDFMTFLNIACMSFPNIGQTQGLVGWRAGGPSVRRRIRELATGDGESRRCEKVKGQNTERGDSKRPESRTKSRTYPPPTIYYFSDEKEIASCGVRHQPVMTVFDKAPGNERQQQVSKSHVVHSNSLATD</sequence>
<evidence type="ECO:0000313" key="3">
    <source>
        <dbReference type="Proteomes" id="UP001283361"/>
    </source>
</evidence>
<gene>
    <name evidence="2" type="ORF">RRG08_026748</name>
</gene>
<feature type="compositionally biased region" description="Basic and acidic residues" evidence="1">
    <location>
        <begin position="78"/>
        <end position="109"/>
    </location>
</feature>
<evidence type="ECO:0000313" key="2">
    <source>
        <dbReference type="EMBL" id="KAK3791845.1"/>
    </source>
</evidence>
<name>A0AAE1AQI4_9GAST</name>